<dbReference type="PANTHER" id="PTHR33755:SF9">
    <property type="entry name" value="TOXIN PARE1"/>
    <property type="match status" value="1"/>
</dbReference>
<evidence type="ECO:0000256" key="2">
    <source>
        <dbReference type="ARBA" id="ARBA00022649"/>
    </source>
</evidence>
<dbReference type="InterPro" id="IPR028344">
    <property type="entry name" value="ParE1/4"/>
</dbReference>
<dbReference type="PIRSF" id="PIRSF029218">
    <property type="entry name" value="ParE"/>
    <property type="match status" value="1"/>
</dbReference>
<dbReference type="Proteomes" id="UP000319931">
    <property type="component" value="Unassembled WGS sequence"/>
</dbReference>
<name>A0A502FYX3_9SPHN</name>
<keyword evidence="2" id="KW-1277">Toxin-antitoxin system</keyword>
<dbReference type="AlphaFoldDB" id="A0A502FYX3"/>
<dbReference type="InterPro" id="IPR007712">
    <property type="entry name" value="RelE/ParE_toxin"/>
</dbReference>
<dbReference type="InterPro" id="IPR035093">
    <property type="entry name" value="RelE/ParE_toxin_dom_sf"/>
</dbReference>
<dbReference type="OrthoDB" id="7173315at2"/>
<proteinExistence type="inferred from homology"/>
<protein>
    <recommendedName>
        <fullName evidence="3">Toxin</fullName>
    </recommendedName>
</protein>
<comment type="similarity">
    <text evidence="1 3">Belongs to the RelE toxin family.</text>
</comment>
<evidence type="ECO:0000256" key="3">
    <source>
        <dbReference type="PIRNR" id="PIRNR029218"/>
    </source>
</evidence>
<sequence length="96" mass="11118">MPYRLSHQARRDLDEIYIRGAELFGLAQADEYSAGMAQTLTFLASYPRAARERTEIVPPVRAHRYKSHVVIYRLEPDAILILRVRHGHEDWTSSPL</sequence>
<gene>
    <name evidence="4" type="ORF">EAH76_05995</name>
</gene>
<evidence type="ECO:0000313" key="5">
    <source>
        <dbReference type="Proteomes" id="UP000319931"/>
    </source>
</evidence>
<accession>A0A502FYX3</accession>
<dbReference type="InterPro" id="IPR051803">
    <property type="entry name" value="TA_system_RelE-like_toxin"/>
</dbReference>
<evidence type="ECO:0000313" key="4">
    <source>
        <dbReference type="EMBL" id="TPG54236.1"/>
    </source>
</evidence>
<organism evidence="4 5">
    <name type="scientific">Sphingomonas glacialis</name>
    <dbReference type="NCBI Taxonomy" id="658225"/>
    <lineage>
        <taxon>Bacteria</taxon>
        <taxon>Pseudomonadati</taxon>
        <taxon>Pseudomonadota</taxon>
        <taxon>Alphaproteobacteria</taxon>
        <taxon>Sphingomonadales</taxon>
        <taxon>Sphingomonadaceae</taxon>
        <taxon>Sphingomonas</taxon>
    </lineage>
</organism>
<keyword evidence="5" id="KW-1185">Reference proteome</keyword>
<dbReference type="PANTHER" id="PTHR33755">
    <property type="entry name" value="TOXIN PARE1-RELATED"/>
    <property type="match status" value="1"/>
</dbReference>
<dbReference type="Pfam" id="PF05016">
    <property type="entry name" value="ParE_toxin"/>
    <property type="match status" value="1"/>
</dbReference>
<comment type="caution">
    <text evidence="4">The sequence shown here is derived from an EMBL/GenBank/DDBJ whole genome shotgun (WGS) entry which is preliminary data.</text>
</comment>
<dbReference type="EMBL" id="RCZC01000002">
    <property type="protein sequence ID" value="TPG54236.1"/>
    <property type="molecule type" value="Genomic_DNA"/>
</dbReference>
<reference evidence="4 5" key="1">
    <citation type="journal article" date="2019" name="Environ. Microbiol.">
        <title>Species interactions and distinct microbial communities in high Arctic permafrost affected cryosols are associated with the CH4 and CO2 gas fluxes.</title>
        <authorList>
            <person name="Altshuler I."/>
            <person name="Hamel J."/>
            <person name="Turney S."/>
            <person name="Magnuson E."/>
            <person name="Levesque R."/>
            <person name="Greer C."/>
            <person name="Whyte L.G."/>
        </authorList>
    </citation>
    <scope>NUCLEOTIDE SEQUENCE [LARGE SCALE GENOMIC DNA]</scope>
    <source>
        <strain evidence="4 5">E6.1</strain>
    </source>
</reference>
<dbReference type="Gene3D" id="3.30.2310.20">
    <property type="entry name" value="RelE-like"/>
    <property type="match status" value="1"/>
</dbReference>
<evidence type="ECO:0000256" key="1">
    <source>
        <dbReference type="ARBA" id="ARBA00006226"/>
    </source>
</evidence>